<reference evidence="4" key="1">
    <citation type="journal article" date="2019" name="Int. J. Syst. Evol. Microbiol.">
        <title>The Global Catalogue of Microorganisms (GCM) 10K type strain sequencing project: providing services to taxonomists for standard genome sequencing and annotation.</title>
        <authorList>
            <consortium name="The Broad Institute Genomics Platform"/>
            <consortium name="The Broad Institute Genome Sequencing Center for Infectious Disease"/>
            <person name="Wu L."/>
            <person name="Ma J."/>
        </authorList>
    </citation>
    <scope>NUCLEOTIDE SEQUENCE [LARGE SCALE GENOMIC DNA]</scope>
    <source>
        <strain evidence="4">JCM 16082</strain>
    </source>
</reference>
<keyword evidence="1" id="KW-0732">Signal</keyword>
<accession>A0ABP3XRK2</accession>
<evidence type="ECO:0000256" key="1">
    <source>
        <dbReference type="SAM" id="SignalP"/>
    </source>
</evidence>
<dbReference type="Pfam" id="PF01569">
    <property type="entry name" value="PAP2"/>
    <property type="match status" value="1"/>
</dbReference>
<dbReference type="Proteomes" id="UP001500507">
    <property type="component" value="Unassembled WGS sequence"/>
</dbReference>
<organism evidence="3 4">
    <name type="scientific">Gangjinia marincola</name>
    <dbReference type="NCBI Taxonomy" id="578463"/>
    <lineage>
        <taxon>Bacteria</taxon>
        <taxon>Pseudomonadati</taxon>
        <taxon>Bacteroidota</taxon>
        <taxon>Flavobacteriia</taxon>
        <taxon>Flavobacteriales</taxon>
        <taxon>Flavobacteriaceae</taxon>
        <taxon>Gangjinia</taxon>
    </lineage>
</organism>
<protein>
    <recommendedName>
        <fullName evidence="2">Phosphatidic acid phosphatase type 2/haloperoxidase domain-containing protein</fullName>
    </recommendedName>
</protein>
<keyword evidence="4" id="KW-1185">Reference proteome</keyword>
<name>A0ABP3XRK2_9FLAO</name>
<sequence>MKNFWSQFLFFCLLISLFHSQSASAQGDLTSQEFGDVFLVTLPAATMTTTLALQDFKGTWQFSKGLLVTMGVTYGLKYIVDKDRPDNSGSDSFPSAHTSAVFHSAGFVHKRYGLKYAIPSYLMAGFTGYSRIDSKKHDVFDVLAGMIIGLGSNFLFVTEYQQQHMQLTYSQQDEMRLIGFEYRF</sequence>
<dbReference type="SMART" id="SM00014">
    <property type="entry name" value="acidPPc"/>
    <property type="match status" value="1"/>
</dbReference>
<dbReference type="InterPro" id="IPR000326">
    <property type="entry name" value="PAP2/HPO"/>
</dbReference>
<feature type="signal peptide" evidence="1">
    <location>
        <begin position="1"/>
        <end position="25"/>
    </location>
</feature>
<feature type="chain" id="PRO_5045510084" description="Phosphatidic acid phosphatase type 2/haloperoxidase domain-containing protein" evidence="1">
    <location>
        <begin position="26"/>
        <end position="184"/>
    </location>
</feature>
<comment type="caution">
    <text evidence="3">The sequence shown here is derived from an EMBL/GenBank/DDBJ whole genome shotgun (WGS) entry which is preliminary data.</text>
</comment>
<gene>
    <name evidence="3" type="ORF">GCM10009117_11120</name>
</gene>
<dbReference type="SUPFAM" id="SSF48317">
    <property type="entry name" value="Acid phosphatase/Vanadium-dependent haloperoxidase"/>
    <property type="match status" value="1"/>
</dbReference>
<dbReference type="CDD" id="cd03394">
    <property type="entry name" value="PAP2_like_5"/>
    <property type="match status" value="1"/>
</dbReference>
<evidence type="ECO:0000313" key="3">
    <source>
        <dbReference type="EMBL" id="GAA0871966.1"/>
    </source>
</evidence>
<dbReference type="InterPro" id="IPR036938">
    <property type="entry name" value="PAP2/HPO_sf"/>
</dbReference>
<evidence type="ECO:0000313" key="4">
    <source>
        <dbReference type="Proteomes" id="UP001500507"/>
    </source>
</evidence>
<dbReference type="RefSeq" id="WP_343764781.1">
    <property type="nucleotide sequence ID" value="NZ_BAAAFG010000012.1"/>
</dbReference>
<dbReference type="Gene3D" id="1.20.144.10">
    <property type="entry name" value="Phosphatidic acid phosphatase type 2/haloperoxidase"/>
    <property type="match status" value="1"/>
</dbReference>
<evidence type="ECO:0000259" key="2">
    <source>
        <dbReference type="SMART" id="SM00014"/>
    </source>
</evidence>
<proteinExistence type="predicted"/>
<dbReference type="EMBL" id="BAAAFG010000012">
    <property type="protein sequence ID" value="GAA0871966.1"/>
    <property type="molecule type" value="Genomic_DNA"/>
</dbReference>
<feature type="domain" description="Phosphatidic acid phosphatase type 2/haloperoxidase" evidence="2">
    <location>
        <begin position="63"/>
        <end position="157"/>
    </location>
</feature>